<sequence>MIERYEFGKIVVNGRAFTSDILIFEESVRENWWRKEGHKLSLEDLREVLEFKPEILIIGTGYNGRMVVPEEVKKFLEEKGIKAIALPTQEAVKVFNETKAKKVGAFHLTC</sequence>
<dbReference type="InterPro" id="IPR034096">
    <property type="entry name" value="AAMDC"/>
</dbReference>
<dbReference type="CDD" id="cd05126">
    <property type="entry name" value="Mth938"/>
    <property type="match status" value="1"/>
</dbReference>
<dbReference type="PANTHER" id="PTHR15811:SF5">
    <property type="entry name" value="MTH938 DOMAIN-CONTAINING PROTEIN"/>
    <property type="match status" value="1"/>
</dbReference>
<dbReference type="InterPro" id="IPR036748">
    <property type="entry name" value="MTH938-like_sf"/>
</dbReference>
<dbReference type="InterPro" id="IPR007523">
    <property type="entry name" value="NDUFAF3/AAMDC"/>
</dbReference>
<gene>
    <name evidence="1" type="ORF">ENT52_05370</name>
</gene>
<dbReference type="Gene3D" id="3.40.1230.10">
    <property type="entry name" value="MTH938-like"/>
    <property type="match status" value="1"/>
</dbReference>
<proteinExistence type="predicted"/>
<dbReference type="AlphaFoldDB" id="A0A7J3M351"/>
<dbReference type="SUPFAM" id="SSF64076">
    <property type="entry name" value="MTH938-like"/>
    <property type="match status" value="1"/>
</dbReference>
<evidence type="ECO:0000313" key="1">
    <source>
        <dbReference type="EMBL" id="HGT83138.1"/>
    </source>
</evidence>
<dbReference type="GO" id="GO:0005737">
    <property type="term" value="C:cytoplasm"/>
    <property type="evidence" value="ECO:0007669"/>
    <property type="project" value="TreeGrafter"/>
</dbReference>
<organism evidence="1">
    <name type="scientific">Archaeoglobus fulgidus</name>
    <dbReference type="NCBI Taxonomy" id="2234"/>
    <lineage>
        <taxon>Archaea</taxon>
        <taxon>Methanobacteriati</taxon>
        <taxon>Methanobacteriota</taxon>
        <taxon>Archaeoglobi</taxon>
        <taxon>Archaeoglobales</taxon>
        <taxon>Archaeoglobaceae</taxon>
        <taxon>Archaeoglobus</taxon>
    </lineage>
</organism>
<reference evidence="1" key="1">
    <citation type="journal article" date="2020" name="mSystems">
        <title>Genome- and Community-Level Interaction Insights into Carbon Utilization and Element Cycling Functions of Hydrothermarchaeota in Hydrothermal Sediment.</title>
        <authorList>
            <person name="Zhou Z."/>
            <person name="Liu Y."/>
            <person name="Xu W."/>
            <person name="Pan J."/>
            <person name="Luo Z.H."/>
            <person name="Li M."/>
        </authorList>
    </citation>
    <scope>NUCLEOTIDE SEQUENCE [LARGE SCALE GENOMIC DNA]</scope>
    <source>
        <strain evidence="1">SpSt-587</strain>
    </source>
</reference>
<comment type="caution">
    <text evidence="1">The sequence shown here is derived from an EMBL/GenBank/DDBJ whole genome shotgun (WGS) entry which is preliminary data.</text>
</comment>
<dbReference type="Pfam" id="PF04430">
    <property type="entry name" value="DUF498"/>
    <property type="match status" value="1"/>
</dbReference>
<protein>
    <submittedName>
        <fullName evidence="1">Uncharacterized protein</fullName>
    </submittedName>
</protein>
<accession>A0A7J3M351</accession>
<dbReference type="EMBL" id="DSYZ01000101">
    <property type="protein sequence ID" value="HGT83138.1"/>
    <property type="molecule type" value="Genomic_DNA"/>
</dbReference>
<dbReference type="PANTHER" id="PTHR15811">
    <property type="entry name" value="MTH938 DOMAIN-CONTAINING PROTEIN"/>
    <property type="match status" value="1"/>
</dbReference>
<name>A0A7J3M351_ARCFL</name>